<dbReference type="OrthoDB" id="205728at2157"/>
<dbReference type="EMBL" id="AOIB01000040">
    <property type="protein sequence ID" value="ELY53787.1"/>
    <property type="molecule type" value="Genomic_DNA"/>
</dbReference>
<feature type="transmembrane region" description="Helical" evidence="2">
    <location>
        <begin position="6"/>
        <end position="27"/>
    </location>
</feature>
<dbReference type="InterPro" id="IPR014729">
    <property type="entry name" value="Rossmann-like_a/b/a_fold"/>
</dbReference>
<accession>L9WWI8</accession>
<keyword evidence="4" id="KW-1185">Reference proteome</keyword>
<feature type="compositionally biased region" description="Low complexity" evidence="1">
    <location>
        <begin position="43"/>
        <end position="55"/>
    </location>
</feature>
<evidence type="ECO:0000313" key="4">
    <source>
        <dbReference type="Proteomes" id="UP000011688"/>
    </source>
</evidence>
<protein>
    <submittedName>
        <fullName evidence="3">Sodium/hydrogen exchanger</fullName>
    </submittedName>
</protein>
<sequence>MIETTPSVVVAVGTGVVLATVIGYWVLSRRHGRGRSRESTAESSSDGDADGSSSGLPFPERAETSEDRTIDPRILLPVDGDDDHVLRLVTVACALRHRYGNEPLTLLSTGSEGGSDEGERDRPSITDRIAERGIAAHTAIRTESVETGDLTAEIVRAPPELNTDLLVTKWDLGANEATGGETANEVVAKTPMPIYLFRLARQPSELTRLRLVIPQHVDHHGGFYEAVYNLKQLSARLELPVTVYVFERNVDHYRTLFDLVEIDVRAEFRSVGSWDELESTLETRADSADLLVTLAVREDEIGWDPELRAVANRFERVPPRSVGLCFLRADEPEYEDRFLRTS</sequence>
<feature type="region of interest" description="Disordered" evidence="1">
    <location>
        <begin position="33"/>
        <end position="76"/>
    </location>
</feature>
<evidence type="ECO:0000256" key="2">
    <source>
        <dbReference type="SAM" id="Phobius"/>
    </source>
</evidence>
<proteinExistence type="predicted"/>
<gene>
    <name evidence="3" type="ORF">C491_20801</name>
</gene>
<dbReference type="SUPFAM" id="SSF52402">
    <property type="entry name" value="Adenine nucleotide alpha hydrolases-like"/>
    <property type="match status" value="1"/>
</dbReference>
<evidence type="ECO:0000256" key="1">
    <source>
        <dbReference type="SAM" id="MobiDB-lite"/>
    </source>
</evidence>
<dbReference type="RefSeq" id="WP_005559754.1">
    <property type="nucleotide sequence ID" value="NZ_AOIB01000040.1"/>
</dbReference>
<dbReference type="AlphaFoldDB" id="L9WWI8"/>
<dbReference type="STRING" id="1227497.C491_20801"/>
<reference evidence="3 4" key="1">
    <citation type="journal article" date="2014" name="PLoS Genet.">
        <title>Phylogenetically driven sequencing of extremely halophilic archaea reveals strategies for static and dynamic osmo-response.</title>
        <authorList>
            <person name="Becker E.A."/>
            <person name="Seitzer P.M."/>
            <person name="Tritt A."/>
            <person name="Larsen D."/>
            <person name="Krusor M."/>
            <person name="Yao A.I."/>
            <person name="Wu D."/>
            <person name="Madern D."/>
            <person name="Eisen J.A."/>
            <person name="Darling A.E."/>
            <person name="Facciotti M.T."/>
        </authorList>
    </citation>
    <scope>NUCLEOTIDE SEQUENCE [LARGE SCALE GENOMIC DNA]</scope>
    <source>
        <strain evidence="3 4">DSM 10524</strain>
    </source>
</reference>
<dbReference type="Proteomes" id="UP000011688">
    <property type="component" value="Unassembled WGS sequence"/>
</dbReference>
<feature type="compositionally biased region" description="Basic and acidic residues" evidence="1">
    <location>
        <begin position="60"/>
        <end position="71"/>
    </location>
</feature>
<evidence type="ECO:0000313" key="3">
    <source>
        <dbReference type="EMBL" id="ELY53787.1"/>
    </source>
</evidence>
<name>L9WWI8_9EURY</name>
<keyword evidence="2" id="KW-1133">Transmembrane helix</keyword>
<keyword evidence="2" id="KW-0812">Transmembrane</keyword>
<dbReference type="eggNOG" id="arCOG00449">
    <property type="taxonomic scope" value="Archaea"/>
</dbReference>
<organism evidence="3 4">
    <name type="scientific">Natronococcus amylolyticus DSM 10524</name>
    <dbReference type="NCBI Taxonomy" id="1227497"/>
    <lineage>
        <taxon>Archaea</taxon>
        <taxon>Methanobacteriati</taxon>
        <taxon>Methanobacteriota</taxon>
        <taxon>Stenosarchaea group</taxon>
        <taxon>Halobacteria</taxon>
        <taxon>Halobacteriales</taxon>
        <taxon>Natrialbaceae</taxon>
        <taxon>Natronococcus</taxon>
    </lineage>
</organism>
<comment type="caution">
    <text evidence="3">The sequence shown here is derived from an EMBL/GenBank/DDBJ whole genome shotgun (WGS) entry which is preliminary data.</text>
</comment>
<dbReference type="Gene3D" id="3.40.50.620">
    <property type="entry name" value="HUPs"/>
    <property type="match status" value="1"/>
</dbReference>
<keyword evidence="2" id="KW-0472">Membrane</keyword>